<feature type="domain" description="Right handed beta helix" evidence="1">
    <location>
        <begin position="119"/>
        <end position="232"/>
    </location>
</feature>
<dbReference type="InterPro" id="IPR011050">
    <property type="entry name" value="Pectin_lyase_fold/virulence"/>
</dbReference>
<dbReference type="SUPFAM" id="SSF51126">
    <property type="entry name" value="Pectin lyase-like"/>
    <property type="match status" value="1"/>
</dbReference>
<gene>
    <name evidence="2" type="ORF">FL622_00640</name>
</gene>
<dbReference type="RefSeq" id="WP_092052361.1">
    <property type="nucleotide sequence ID" value="NZ_FOJJ01000001.1"/>
</dbReference>
<dbReference type="Proteomes" id="UP000317155">
    <property type="component" value="Unassembled WGS sequence"/>
</dbReference>
<dbReference type="InterPro" id="IPR039448">
    <property type="entry name" value="Beta_helix"/>
</dbReference>
<evidence type="ECO:0000313" key="2">
    <source>
        <dbReference type="EMBL" id="TRO83724.1"/>
    </source>
</evidence>
<dbReference type="EMBL" id="VJVV01000001">
    <property type="protein sequence ID" value="TRO83724.1"/>
    <property type="molecule type" value="Genomic_DNA"/>
</dbReference>
<proteinExistence type="predicted"/>
<protein>
    <recommendedName>
        <fullName evidence="1">Right handed beta helix domain-containing protein</fullName>
    </recommendedName>
</protein>
<reference evidence="2 3" key="1">
    <citation type="submission" date="2019-07" db="EMBL/GenBank/DDBJ databases">
        <title>Insights of Desulfuromonas acetexigens electromicrobiology.</title>
        <authorList>
            <person name="Katuri K."/>
            <person name="Sapireddy V."/>
            <person name="Shaw D.R."/>
            <person name="Saikaly P."/>
        </authorList>
    </citation>
    <scope>NUCLEOTIDE SEQUENCE [LARGE SCALE GENOMIC DNA]</scope>
    <source>
        <strain evidence="2 3">2873</strain>
    </source>
</reference>
<evidence type="ECO:0000313" key="3">
    <source>
        <dbReference type="Proteomes" id="UP000317155"/>
    </source>
</evidence>
<dbReference type="Gene3D" id="2.160.20.10">
    <property type="entry name" value="Single-stranded right-handed beta-helix, Pectin lyase-like"/>
    <property type="match status" value="1"/>
</dbReference>
<comment type="caution">
    <text evidence="2">The sequence shown here is derived from an EMBL/GenBank/DDBJ whole genome shotgun (WGS) entry which is preliminary data.</text>
</comment>
<dbReference type="AlphaFoldDB" id="A0A550JKH5"/>
<organism evidence="2 3">
    <name type="scientific">Trichloromonas acetexigens</name>
    <dbReference type="NCBI Taxonomy" id="38815"/>
    <lineage>
        <taxon>Bacteria</taxon>
        <taxon>Pseudomonadati</taxon>
        <taxon>Thermodesulfobacteriota</taxon>
        <taxon>Desulfuromonadia</taxon>
        <taxon>Desulfuromonadales</taxon>
        <taxon>Trichloromonadaceae</taxon>
        <taxon>Trichloromonas</taxon>
    </lineage>
</organism>
<dbReference type="Pfam" id="PF13229">
    <property type="entry name" value="Beta_helix"/>
    <property type="match status" value="1"/>
</dbReference>
<sequence length="291" mass="31633">MPALSRASIASALMLLALLLGACFGPGKPLSGKLSGDIHWRGRVVIDGDLVLAEGSRLLIAPGTEVLFLPPGPGRDRWTEHPNFVGSELIVRGELLAEGTATAPIVFRHADPVAAPGSWGGINFEPDSRARFAFCRFTQADSAVHSQEARVSIKQSLFEKNLVGIRFYSSAMGIENNLLRDNGTAIRFHFGAPTIRGNDIRDNQRAFFITAFPQDYRIEGNSIIASSDYAVVLGEEVPNDVMMPGNYWAGKHLGSSDVPFYDGQMSGYLGRVRIEPRLDAPPPNVGISWNR</sequence>
<dbReference type="OrthoDB" id="5401272at2"/>
<name>A0A550JKH5_9BACT</name>
<dbReference type="InterPro" id="IPR012334">
    <property type="entry name" value="Pectin_lyas_fold"/>
</dbReference>
<keyword evidence="3" id="KW-1185">Reference proteome</keyword>
<evidence type="ECO:0000259" key="1">
    <source>
        <dbReference type="Pfam" id="PF13229"/>
    </source>
</evidence>
<accession>A0A550JKH5</accession>
<dbReference type="PROSITE" id="PS51257">
    <property type="entry name" value="PROKAR_LIPOPROTEIN"/>
    <property type="match status" value="1"/>
</dbReference>